<organism evidence="1 2">
    <name type="scientific">Tenacibaculum polynesiense</name>
    <dbReference type="NCBI Taxonomy" id="3137857"/>
    <lineage>
        <taxon>Bacteria</taxon>
        <taxon>Pseudomonadati</taxon>
        <taxon>Bacteroidota</taxon>
        <taxon>Flavobacteriia</taxon>
        <taxon>Flavobacteriales</taxon>
        <taxon>Flavobacteriaceae</taxon>
        <taxon>Tenacibaculum</taxon>
    </lineage>
</organism>
<keyword evidence="2" id="KW-1185">Reference proteome</keyword>
<comment type="caution">
    <text evidence="1">The sequence shown here is derived from an EMBL/GenBank/DDBJ whole genome shotgun (WGS) entry which is preliminary data.</text>
</comment>
<dbReference type="EMBL" id="CAXJIO010000010">
    <property type="protein sequence ID" value="CAL2101510.1"/>
    <property type="molecule type" value="Genomic_DNA"/>
</dbReference>
<protein>
    <submittedName>
        <fullName evidence="1">Uncharacterized protein</fullName>
    </submittedName>
</protein>
<name>A0ABM9P7P5_9FLAO</name>
<sequence>MGYTLKAYIGKEENLNPILERYSESKKVNLNGGISMIPMTDELFDEINEMKPSSGISTFEFLTKNIEKKTIQTIENREIAYVESDFFGGQGGHIGIIWKNGKRDFLTKSDISSMNKILKRLGVNRTLLKDEFENVGLDKNRHTEDWIE</sequence>
<reference evidence="1 2" key="1">
    <citation type="submission" date="2024-05" db="EMBL/GenBank/DDBJ databases">
        <authorList>
            <person name="Duchaud E."/>
        </authorList>
    </citation>
    <scope>NUCLEOTIDE SEQUENCE [LARGE SCALE GENOMIC DNA]</scope>
    <source>
        <strain evidence="1">Ena-SAMPLE-TAB-13-05-2024-13:56:06:370-140308</strain>
    </source>
</reference>
<evidence type="ECO:0000313" key="2">
    <source>
        <dbReference type="Proteomes" id="UP001497527"/>
    </source>
</evidence>
<evidence type="ECO:0000313" key="1">
    <source>
        <dbReference type="EMBL" id="CAL2101510.1"/>
    </source>
</evidence>
<dbReference type="RefSeq" id="WP_348715323.1">
    <property type="nucleotide sequence ID" value="NZ_CAXJIO010000010.1"/>
</dbReference>
<dbReference type="Proteomes" id="UP001497527">
    <property type="component" value="Unassembled WGS sequence"/>
</dbReference>
<accession>A0ABM9P7P5</accession>
<gene>
    <name evidence="1" type="ORF">T190423A01A_10073</name>
</gene>
<proteinExistence type="predicted"/>